<sequence>MLFLGSTLLFSPVLTLADVAARGPLAPHATCKRDLTQISDVVQTAFTGKAEVAYTMSGASIAWGVCTAINHNAGTEQPCTAYAAILAGVLISIFEIQMLPNTSSEGTTSSQIDAGGIFTAHLGMQGFVWEQLEPLTVQRSYNNPEAVDQHFVIRGISHRSVPVTPADLHYTLYKNGTGYVNTIHSRANHAGLGKRGSSAGFKYSWLTEVWNANDPAATNNSDFHIVATTLGKDIANNWAHAADNDKLDEWIGAVGVDYILAQLLGMAIRIIPKPNGFTDEYEDVNVCGDMYGPIHDELWSEGAIRVGRGGQESQD</sequence>
<accession>A0AAN7C765</accession>
<evidence type="ECO:0000256" key="1">
    <source>
        <dbReference type="SAM" id="SignalP"/>
    </source>
</evidence>
<evidence type="ECO:0000313" key="3">
    <source>
        <dbReference type="Proteomes" id="UP001303760"/>
    </source>
</evidence>
<comment type="caution">
    <text evidence="2">The sequence shown here is derived from an EMBL/GenBank/DDBJ whole genome shotgun (WGS) entry which is preliminary data.</text>
</comment>
<dbReference type="EMBL" id="MU860182">
    <property type="protein sequence ID" value="KAK4236609.1"/>
    <property type="molecule type" value="Genomic_DNA"/>
</dbReference>
<reference evidence="2" key="2">
    <citation type="submission" date="2023-05" db="EMBL/GenBank/DDBJ databases">
        <authorList>
            <consortium name="Lawrence Berkeley National Laboratory"/>
            <person name="Steindorff A."/>
            <person name="Hensen N."/>
            <person name="Bonometti L."/>
            <person name="Westerberg I."/>
            <person name="Brannstrom I.O."/>
            <person name="Guillou S."/>
            <person name="Cros-Aarteil S."/>
            <person name="Calhoun S."/>
            <person name="Haridas S."/>
            <person name="Kuo A."/>
            <person name="Mondo S."/>
            <person name="Pangilinan J."/>
            <person name="Riley R."/>
            <person name="Labutti K."/>
            <person name="Andreopoulos B."/>
            <person name="Lipzen A."/>
            <person name="Chen C."/>
            <person name="Yanf M."/>
            <person name="Daum C."/>
            <person name="Ng V."/>
            <person name="Clum A."/>
            <person name="Ohm R."/>
            <person name="Martin F."/>
            <person name="Silar P."/>
            <person name="Natvig D."/>
            <person name="Lalanne C."/>
            <person name="Gautier V."/>
            <person name="Ament-Velasquez S.L."/>
            <person name="Kruys A."/>
            <person name="Hutchinson M.I."/>
            <person name="Powell A.J."/>
            <person name="Barry K."/>
            <person name="Miller A.N."/>
            <person name="Grigoriev I.V."/>
            <person name="Debuchy R."/>
            <person name="Gladieux P."/>
            <person name="Thoren M.H."/>
            <person name="Johannesson H."/>
        </authorList>
    </citation>
    <scope>NUCLEOTIDE SEQUENCE</scope>
    <source>
        <strain evidence="2">CBS 532.94</strain>
    </source>
</reference>
<proteinExistence type="predicted"/>
<evidence type="ECO:0000313" key="2">
    <source>
        <dbReference type="EMBL" id="KAK4236609.1"/>
    </source>
</evidence>
<gene>
    <name evidence="2" type="ORF">C8A03DRAFT_16768</name>
</gene>
<reference evidence="2" key="1">
    <citation type="journal article" date="2023" name="Mol. Phylogenet. Evol.">
        <title>Genome-scale phylogeny and comparative genomics of the fungal order Sordariales.</title>
        <authorList>
            <person name="Hensen N."/>
            <person name="Bonometti L."/>
            <person name="Westerberg I."/>
            <person name="Brannstrom I.O."/>
            <person name="Guillou S."/>
            <person name="Cros-Aarteil S."/>
            <person name="Calhoun S."/>
            <person name="Haridas S."/>
            <person name="Kuo A."/>
            <person name="Mondo S."/>
            <person name="Pangilinan J."/>
            <person name="Riley R."/>
            <person name="LaButti K."/>
            <person name="Andreopoulos B."/>
            <person name="Lipzen A."/>
            <person name="Chen C."/>
            <person name="Yan M."/>
            <person name="Daum C."/>
            <person name="Ng V."/>
            <person name="Clum A."/>
            <person name="Steindorff A."/>
            <person name="Ohm R.A."/>
            <person name="Martin F."/>
            <person name="Silar P."/>
            <person name="Natvig D.O."/>
            <person name="Lalanne C."/>
            <person name="Gautier V."/>
            <person name="Ament-Velasquez S.L."/>
            <person name="Kruys A."/>
            <person name="Hutchinson M.I."/>
            <person name="Powell A.J."/>
            <person name="Barry K."/>
            <person name="Miller A.N."/>
            <person name="Grigoriev I.V."/>
            <person name="Debuchy R."/>
            <person name="Gladieux P."/>
            <person name="Hiltunen Thoren M."/>
            <person name="Johannesson H."/>
        </authorList>
    </citation>
    <scope>NUCLEOTIDE SEQUENCE</scope>
    <source>
        <strain evidence="2">CBS 532.94</strain>
    </source>
</reference>
<keyword evidence="1" id="KW-0732">Signal</keyword>
<dbReference type="Proteomes" id="UP001303760">
    <property type="component" value="Unassembled WGS sequence"/>
</dbReference>
<organism evidence="2 3">
    <name type="scientific">Achaetomium macrosporum</name>
    <dbReference type="NCBI Taxonomy" id="79813"/>
    <lineage>
        <taxon>Eukaryota</taxon>
        <taxon>Fungi</taxon>
        <taxon>Dikarya</taxon>
        <taxon>Ascomycota</taxon>
        <taxon>Pezizomycotina</taxon>
        <taxon>Sordariomycetes</taxon>
        <taxon>Sordariomycetidae</taxon>
        <taxon>Sordariales</taxon>
        <taxon>Chaetomiaceae</taxon>
        <taxon>Achaetomium</taxon>
    </lineage>
</organism>
<name>A0AAN7C765_9PEZI</name>
<feature type="signal peptide" evidence="1">
    <location>
        <begin position="1"/>
        <end position="17"/>
    </location>
</feature>
<dbReference type="AlphaFoldDB" id="A0AAN7C765"/>
<keyword evidence="3" id="KW-1185">Reference proteome</keyword>
<feature type="chain" id="PRO_5042930091" evidence="1">
    <location>
        <begin position="18"/>
        <end position="315"/>
    </location>
</feature>
<protein>
    <submittedName>
        <fullName evidence="2">Uncharacterized protein</fullName>
    </submittedName>
</protein>